<evidence type="ECO:0000256" key="8">
    <source>
        <dbReference type="ARBA" id="ARBA00023204"/>
    </source>
</evidence>
<protein>
    <recommendedName>
        <fullName evidence="4">Methylated-DNA--protein-cysteine methyltransferase</fullName>
        <ecNumber evidence="3">2.1.1.63</ecNumber>
    </recommendedName>
    <alternativeName>
        <fullName evidence="9">6-O-methylguanine-DNA methyltransferase</fullName>
    </alternativeName>
    <alternativeName>
        <fullName evidence="11">DNA repair MTase</fullName>
    </alternativeName>
    <alternativeName>
        <fullName evidence="10">O-6-methylguanine-DNA-alkyltransferase</fullName>
    </alternativeName>
</protein>
<evidence type="ECO:0000256" key="9">
    <source>
        <dbReference type="ARBA" id="ARBA00030795"/>
    </source>
</evidence>
<sequence length="189" mass="21074">MSSVLVYDFIDSELTNAILIINPLTRSLVFVALGKSKPQLLQDAKLYVKKLKSPSPPGSKYILKNKQILRKEDDSWFQQICSDFLLTLLSPSGKKVEINCEYLSGTEFQKKVWEATKRIPSGTTVSYQSLAKQIGHPTAVRAVASALARNNIAVIIPCHRVIGITGRMSGFRWGIPLKESLLEREKSLV</sequence>
<dbReference type="EC" id="2.1.1.63" evidence="3"/>
<dbReference type="PANTHER" id="PTHR10815:SF13">
    <property type="entry name" value="METHYLATED-DNA--PROTEIN-CYSTEINE METHYLTRANSFERASE"/>
    <property type="match status" value="1"/>
</dbReference>
<accession>A0ABX6ER65</accession>
<dbReference type="PANTHER" id="PTHR10815">
    <property type="entry name" value="METHYLATED-DNA--PROTEIN-CYSTEINE METHYLTRANSFERASE"/>
    <property type="match status" value="1"/>
</dbReference>
<evidence type="ECO:0000259" key="13">
    <source>
        <dbReference type="Pfam" id="PF01035"/>
    </source>
</evidence>
<dbReference type="Gene3D" id="1.10.10.10">
    <property type="entry name" value="Winged helix-like DNA-binding domain superfamily/Winged helix DNA-binding domain"/>
    <property type="match status" value="1"/>
</dbReference>
<gene>
    <name evidence="14" type="primary">MGT1</name>
    <name evidence="14" type="ORF">FIM1_1495</name>
</gene>
<dbReference type="InterPro" id="IPR036217">
    <property type="entry name" value="MethylDNA_cys_MeTrfase_DNAb"/>
</dbReference>
<evidence type="ECO:0000256" key="6">
    <source>
        <dbReference type="ARBA" id="ARBA00022679"/>
    </source>
</evidence>
<dbReference type="InterPro" id="IPR014048">
    <property type="entry name" value="MethylDNA_cys_MeTrfase_DNA-bd"/>
</dbReference>
<dbReference type="GO" id="GO:0008168">
    <property type="term" value="F:methyltransferase activity"/>
    <property type="evidence" value="ECO:0007669"/>
    <property type="project" value="UniProtKB-KW"/>
</dbReference>
<dbReference type="InterPro" id="IPR001497">
    <property type="entry name" value="MethylDNA_cys_MeTrfase_AS"/>
</dbReference>
<evidence type="ECO:0000256" key="12">
    <source>
        <dbReference type="ARBA" id="ARBA00049348"/>
    </source>
</evidence>
<keyword evidence="7" id="KW-0227">DNA damage</keyword>
<dbReference type="InterPro" id="IPR036388">
    <property type="entry name" value="WH-like_DNA-bd_sf"/>
</dbReference>
<evidence type="ECO:0000313" key="14">
    <source>
        <dbReference type="EMBL" id="QGN14824.1"/>
    </source>
</evidence>
<dbReference type="SUPFAM" id="SSF46767">
    <property type="entry name" value="Methylated DNA-protein cysteine methyltransferase, C-terminal domain"/>
    <property type="match status" value="1"/>
</dbReference>
<dbReference type="PROSITE" id="PS00374">
    <property type="entry name" value="MGMT"/>
    <property type="match status" value="1"/>
</dbReference>
<dbReference type="GO" id="GO:0032259">
    <property type="term" value="P:methylation"/>
    <property type="evidence" value="ECO:0007669"/>
    <property type="project" value="UniProtKB-KW"/>
</dbReference>
<dbReference type="Proteomes" id="UP000422736">
    <property type="component" value="Chromosome 2"/>
</dbReference>
<evidence type="ECO:0000256" key="4">
    <source>
        <dbReference type="ARBA" id="ARBA00015377"/>
    </source>
</evidence>
<comment type="catalytic activity">
    <reaction evidence="12">
        <text>a 6-O-methyl-2'-deoxyguanosine in DNA + L-cysteinyl-[protein] = S-methyl-L-cysteinyl-[protein] + a 2'-deoxyguanosine in DNA</text>
        <dbReference type="Rhea" id="RHEA:24000"/>
        <dbReference type="Rhea" id="RHEA-COMP:10131"/>
        <dbReference type="Rhea" id="RHEA-COMP:10132"/>
        <dbReference type="Rhea" id="RHEA-COMP:11367"/>
        <dbReference type="Rhea" id="RHEA-COMP:11368"/>
        <dbReference type="ChEBI" id="CHEBI:29950"/>
        <dbReference type="ChEBI" id="CHEBI:82612"/>
        <dbReference type="ChEBI" id="CHEBI:85445"/>
        <dbReference type="ChEBI" id="CHEBI:85448"/>
        <dbReference type="EC" id="2.1.1.63"/>
    </reaction>
</comment>
<dbReference type="NCBIfam" id="TIGR00589">
    <property type="entry name" value="ogt"/>
    <property type="match status" value="1"/>
</dbReference>
<evidence type="ECO:0000256" key="11">
    <source>
        <dbReference type="ARBA" id="ARBA00033095"/>
    </source>
</evidence>
<organism evidence="14 15">
    <name type="scientific">Kluyveromyces marxianus</name>
    <name type="common">Yeast</name>
    <name type="synonym">Candida kefyr</name>
    <dbReference type="NCBI Taxonomy" id="4911"/>
    <lineage>
        <taxon>Eukaryota</taxon>
        <taxon>Fungi</taxon>
        <taxon>Dikarya</taxon>
        <taxon>Ascomycota</taxon>
        <taxon>Saccharomycotina</taxon>
        <taxon>Saccharomycetes</taxon>
        <taxon>Saccharomycetales</taxon>
        <taxon>Saccharomycetaceae</taxon>
        <taxon>Kluyveromyces</taxon>
    </lineage>
</organism>
<reference evidence="14 15" key="2">
    <citation type="submission" date="2019-11" db="EMBL/GenBank/DDBJ databases">
        <authorList>
            <person name="Lu H."/>
        </authorList>
    </citation>
    <scope>NUCLEOTIDE SEQUENCE [LARGE SCALE GENOMIC DNA]</scope>
    <source>
        <strain evidence="14 15">FIM1</strain>
    </source>
</reference>
<feature type="domain" description="Methylated-DNA-[protein]-cysteine S-methyltransferase DNA binding" evidence="13">
    <location>
        <begin position="107"/>
        <end position="186"/>
    </location>
</feature>
<evidence type="ECO:0000313" key="15">
    <source>
        <dbReference type="Proteomes" id="UP000422736"/>
    </source>
</evidence>
<evidence type="ECO:0000256" key="1">
    <source>
        <dbReference type="ARBA" id="ARBA00001286"/>
    </source>
</evidence>
<name>A0ABX6ER65_KLUMA</name>
<evidence type="ECO:0000256" key="10">
    <source>
        <dbReference type="ARBA" id="ARBA00031621"/>
    </source>
</evidence>
<keyword evidence="8" id="KW-0234">DNA repair</keyword>
<evidence type="ECO:0000256" key="5">
    <source>
        <dbReference type="ARBA" id="ARBA00022603"/>
    </source>
</evidence>
<dbReference type="EMBL" id="CP015055">
    <property type="protein sequence ID" value="QGN14824.1"/>
    <property type="molecule type" value="Genomic_DNA"/>
</dbReference>
<keyword evidence="15" id="KW-1185">Reference proteome</keyword>
<evidence type="ECO:0000256" key="3">
    <source>
        <dbReference type="ARBA" id="ARBA00011918"/>
    </source>
</evidence>
<comment type="catalytic activity">
    <reaction evidence="1">
        <text>a 4-O-methyl-thymidine in DNA + L-cysteinyl-[protein] = a thymidine in DNA + S-methyl-L-cysteinyl-[protein]</text>
        <dbReference type="Rhea" id="RHEA:53428"/>
        <dbReference type="Rhea" id="RHEA-COMP:10131"/>
        <dbReference type="Rhea" id="RHEA-COMP:10132"/>
        <dbReference type="Rhea" id="RHEA-COMP:13555"/>
        <dbReference type="Rhea" id="RHEA-COMP:13556"/>
        <dbReference type="ChEBI" id="CHEBI:29950"/>
        <dbReference type="ChEBI" id="CHEBI:82612"/>
        <dbReference type="ChEBI" id="CHEBI:137386"/>
        <dbReference type="ChEBI" id="CHEBI:137387"/>
        <dbReference type="EC" id="2.1.1.63"/>
    </reaction>
</comment>
<dbReference type="Pfam" id="PF01035">
    <property type="entry name" value="DNA_binding_1"/>
    <property type="match status" value="1"/>
</dbReference>
<reference evidence="14 15" key="1">
    <citation type="submission" date="2016-03" db="EMBL/GenBank/DDBJ databases">
        <title>How can Kluyveromyces marxianus grow so fast - potential evolutionary course in Saccharomyces Complex revealed by comparative genomics.</title>
        <authorList>
            <person name="Mo W."/>
            <person name="Lu W."/>
            <person name="Yang X."/>
            <person name="Qi J."/>
            <person name="Lv H."/>
        </authorList>
    </citation>
    <scope>NUCLEOTIDE SEQUENCE [LARGE SCALE GENOMIC DNA]</scope>
    <source>
        <strain evidence="14 15">FIM1</strain>
    </source>
</reference>
<proteinExistence type="inferred from homology"/>
<keyword evidence="5 14" id="KW-0489">Methyltransferase</keyword>
<keyword evidence="6" id="KW-0808">Transferase</keyword>
<dbReference type="CDD" id="cd06445">
    <property type="entry name" value="ATase"/>
    <property type="match status" value="1"/>
</dbReference>
<evidence type="ECO:0000256" key="7">
    <source>
        <dbReference type="ARBA" id="ARBA00022763"/>
    </source>
</evidence>
<comment type="similarity">
    <text evidence="2">Belongs to the MGMT family.</text>
</comment>
<evidence type="ECO:0000256" key="2">
    <source>
        <dbReference type="ARBA" id="ARBA00008711"/>
    </source>
</evidence>